<keyword evidence="1 4" id="KW-0489">Methyltransferase</keyword>
<sequence length="297" mass="34098">MGSTKNHSPLRYPGGKACLSGFISNIAQQNGLVGGTYCELYAGGAGAALNLLFDNTFNQIHINDADYSIYAFWFSILNHTDLFIQRLRDVTVDINEWHRQKNIYLQGRNVNIIDLGFSTFFLNRTNRSGIIHKAGPIGGQEQNGNYLIDVRFNKEELIRRIEKIAAARDQITLTNEDAVRIIRNINEFHPQVNDLFIYLDPPYYNKGKLLYLNNYDHFNHQTLAAAVENLIDVRWLISYDNVPQIIEMYRGYRMSSFNLNYTLQSKKFGSELLVFSPDLIIGNEIKVNSRNSELVLF</sequence>
<accession>A0ABW3AYK9</accession>
<dbReference type="Gene3D" id="3.40.50.150">
    <property type="entry name" value="Vaccinia Virus protein VP39"/>
    <property type="match status" value="2"/>
</dbReference>
<evidence type="ECO:0000313" key="4">
    <source>
        <dbReference type="EMBL" id="MFD0795494.1"/>
    </source>
</evidence>
<dbReference type="RefSeq" id="WP_377117947.1">
    <property type="nucleotide sequence ID" value="NZ_JBHTHZ010000014.1"/>
</dbReference>
<dbReference type="Proteomes" id="UP001597010">
    <property type="component" value="Unassembled WGS sequence"/>
</dbReference>
<dbReference type="GO" id="GO:0032259">
    <property type="term" value="P:methylation"/>
    <property type="evidence" value="ECO:0007669"/>
    <property type="project" value="UniProtKB-KW"/>
</dbReference>
<evidence type="ECO:0000313" key="5">
    <source>
        <dbReference type="Proteomes" id="UP001597010"/>
    </source>
</evidence>
<dbReference type="GO" id="GO:0008168">
    <property type="term" value="F:methyltransferase activity"/>
    <property type="evidence" value="ECO:0007669"/>
    <property type="project" value="UniProtKB-KW"/>
</dbReference>
<dbReference type="InterPro" id="IPR012327">
    <property type="entry name" value="MeTrfase_D12"/>
</dbReference>
<dbReference type="SUPFAM" id="SSF53335">
    <property type="entry name" value="S-adenosyl-L-methionine-dependent methyltransferases"/>
    <property type="match status" value="1"/>
</dbReference>
<comment type="caution">
    <text evidence="4">The sequence shown here is derived from an EMBL/GenBank/DDBJ whole genome shotgun (WGS) entry which is preliminary data.</text>
</comment>
<dbReference type="InterPro" id="IPR012263">
    <property type="entry name" value="M_m6A_EcoRV"/>
</dbReference>
<dbReference type="InterPro" id="IPR029063">
    <property type="entry name" value="SAM-dependent_MTases_sf"/>
</dbReference>
<proteinExistence type="predicted"/>
<evidence type="ECO:0000256" key="2">
    <source>
        <dbReference type="ARBA" id="ARBA00022679"/>
    </source>
</evidence>
<dbReference type="PANTHER" id="PTHR30481:SF2">
    <property type="entry name" value="SITE-SPECIFIC DNA-METHYLTRANSFERASE (ADENINE-SPECIFIC)"/>
    <property type="match status" value="1"/>
</dbReference>
<reference evidence="5" key="1">
    <citation type="journal article" date="2019" name="Int. J. Syst. Evol. Microbiol.">
        <title>The Global Catalogue of Microorganisms (GCM) 10K type strain sequencing project: providing services to taxonomists for standard genome sequencing and annotation.</title>
        <authorList>
            <consortium name="The Broad Institute Genomics Platform"/>
            <consortium name="The Broad Institute Genome Sequencing Center for Infectious Disease"/>
            <person name="Wu L."/>
            <person name="Ma J."/>
        </authorList>
    </citation>
    <scope>NUCLEOTIDE SEQUENCE [LARGE SCALE GENOMIC DNA]</scope>
    <source>
        <strain evidence="5">CCUG 61484</strain>
    </source>
</reference>
<name>A0ABW3AYK9_9SPHI</name>
<dbReference type="PANTHER" id="PTHR30481">
    <property type="entry name" value="DNA ADENINE METHYLASE"/>
    <property type="match status" value="1"/>
</dbReference>
<evidence type="ECO:0000256" key="1">
    <source>
        <dbReference type="ARBA" id="ARBA00022603"/>
    </source>
</evidence>
<organism evidence="4 5">
    <name type="scientific">Mucilaginibacter litoreus</name>
    <dbReference type="NCBI Taxonomy" id="1048221"/>
    <lineage>
        <taxon>Bacteria</taxon>
        <taxon>Pseudomonadati</taxon>
        <taxon>Bacteroidota</taxon>
        <taxon>Sphingobacteriia</taxon>
        <taxon>Sphingobacteriales</taxon>
        <taxon>Sphingobacteriaceae</taxon>
        <taxon>Mucilaginibacter</taxon>
    </lineage>
</organism>
<keyword evidence="3" id="KW-0949">S-adenosyl-L-methionine</keyword>
<dbReference type="PIRSF" id="PIRSF000398">
    <property type="entry name" value="M_m6A_EcoRV"/>
    <property type="match status" value="1"/>
</dbReference>
<dbReference type="EMBL" id="JBHTHZ010000014">
    <property type="protein sequence ID" value="MFD0795494.1"/>
    <property type="molecule type" value="Genomic_DNA"/>
</dbReference>
<gene>
    <name evidence="4" type="ORF">ACFQZX_17865</name>
</gene>
<evidence type="ECO:0000256" key="3">
    <source>
        <dbReference type="ARBA" id="ARBA00022691"/>
    </source>
</evidence>
<protein>
    <submittedName>
        <fullName evidence="4">DNA adenine methylase</fullName>
    </submittedName>
</protein>
<keyword evidence="5" id="KW-1185">Reference proteome</keyword>
<dbReference type="Pfam" id="PF02086">
    <property type="entry name" value="MethyltransfD12"/>
    <property type="match status" value="1"/>
</dbReference>
<keyword evidence="2" id="KW-0808">Transferase</keyword>